<organism evidence="2 3">
    <name type="scientific">Terrimicrobium sacchariphilum</name>
    <dbReference type="NCBI Taxonomy" id="690879"/>
    <lineage>
        <taxon>Bacteria</taxon>
        <taxon>Pseudomonadati</taxon>
        <taxon>Verrucomicrobiota</taxon>
        <taxon>Terrimicrobiia</taxon>
        <taxon>Terrimicrobiales</taxon>
        <taxon>Terrimicrobiaceae</taxon>
        <taxon>Terrimicrobium</taxon>
    </lineage>
</organism>
<dbReference type="EMBL" id="BDCO01000002">
    <property type="protein sequence ID" value="GAT31778.1"/>
    <property type="molecule type" value="Genomic_DNA"/>
</dbReference>
<name>A0A146G4M2_TERSA</name>
<proteinExistence type="predicted"/>
<dbReference type="RefSeq" id="WP_075077659.1">
    <property type="nucleotide sequence ID" value="NZ_BDCO01000002.1"/>
</dbReference>
<reference evidence="3" key="1">
    <citation type="journal article" date="2017" name="Genome Announc.">
        <title>Draft Genome Sequence of Terrimicrobium sacchariphilum NM-5T, a Facultative Anaerobic Soil Bacterium of the Class Spartobacteria.</title>
        <authorList>
            <person name="Qiu Y.L."/>
            <person name="Tourlousse D.M."/>
            <person name="Matsuura N."/>
            <person name="Ohashi A."/>
            <person name="Sekiguchi Y."/>
        </authorList>
    </citation>
    <scope>NUCLEOTIDE SEQUENCE [LARGE SCALE GENOMIC DNA]</scope>
    <source>
        <strain evidence="3">NM-5</strain>
    </source>
</reference>
<feature type="transmembrane region" description="Helical" evidence="1">
    <location>
        <begin position="49"/>
        <end position="67"/>
    </location>
</feature>
<gene>
    <name evidence="2" type="ORF">TSACC_2172</name>
</gene>
<comment type="caution">
    <text evidence="2">The sequence shown here is derived from an EMBL/GenBank/DDBJ whole genome shotgun (WGS) entry which is preliminary data.</text>
</comment>
<evidence type="ECO:0000313" key="2">
    <source>
        <dbReference type="EMBL" id="GAT31778.1"/>
    </source>
</evidence>
<keyword evidence="3" id="KW-1185">Reference proteome</keyword>
<keyword evidence="1" id="KW-0472">Membrane</keyword>
<protein>
    <submittedName>
        <fullName evidence="2">Uncharacterized protein</fullName>
    </submittedName>
</protein>
<keyword evidence="1" id="KW-0812">Transmembrane</keyword>
<dbReference type="STRING" id="690879.TSACC_2172"/>
<dbReference type="AlphaFoldDB" id="A0A146G4M2"/>
<keyword evidence="1" id="KW-1133">Transmembrane helix</keyword>
<feature type="transmembrane region" description="Helical" evidence="1">
    <location>
        <begin position="9"/>
        <end position="37"/>
    </location>
</feature>
<dbReference type="InParanoid" id="A0A146G4M2"/>
<sequence length="83" mass="9170">MTKHDWTVLLIRILGLYFLATYLATFITSTATLGIAIYSSPKQPLNLTLVQGAFASAIILILASALISKAHKIAIFLFRFDKK</sequence>
<dbReference type="Proteomes" id="UP000076023">
    <property type="component" value="Unassembled WGS sequence"/>
</dbReference>
<evidence type="ECO:0000256" key="1">
    <source>
        <dbReference type="SAM" id="Phobius"/>
    </source>
</evidence>
<evidence type="ECO:0000313" key="3">
    <source>
        <dbReference type="Proteomes" id="UP000076023"/>
    </source>
</evidence>
<accession>A0A146G4M2</accession>